<dbReference type="GO" id="GO:0004672">
    <property type="term" value="F:protein kinase activity"/>
    <property type="evidence" value="ECO:0007669"/>
    <property type="project" value="InterPro"/>
</dbReference>
<dbReference type="Proteomes" id="UP001417504">
    <property type="component" value="Unassembled WGS sequence"/>
</dbReference>
<gene>
    <name evidence="2" type="ORF">Sjap_002590</name>
</gene>
<reference evidence="2 3" key="1">
    <citation type="submission" date="2024-01" db="EMBL/GenBank/DDBJ databases">
        <title>Genome assemblies of Stephania.</title>
        <authorList>
            <person name="Yang L."/>
        </authorList>
    </citation>
    <scope>NUCLEOTIDE SEQUENCE [LARGE SCALE GENOMIC DNA]</scope>
    <source>
        <strain evidence="2">QJT</strain>
        <tissue evidence="2">Leaf</tissue>
    </source>
</reference>
<evidence type="ECO:0000313" key="3">
    <source>
        <dbReference type="Proteomes" id="UP001417504"/>
    </source>
</evidence>
<evidence type="ECO:0000259" key="1">
    <source>
        <dbReference type="PROSITE" id="PS50011"/>
    </source>
</evidence>
<keyword evidence="3" id="KW-1185">Reference proteome</keyword>
<comment type="caution">
    <text evidence="2">The sequence shown here is derived from an EMBL/GenBank/DDBJ whole genome shotgun (WGS) entry which is preliminary data.</text>
</comment>
<dbReference type="InterPro" id="IPR051824">
    <property type="entry name" value="LRR_Rcpt-Like_S/T_Kinase"/>
</dbReference>
<organism evidence="2 3">
    <name type="scientific">Stephania japonica</name>
    <dbReference type="NCBI Taxonomy" id="461633"/>
    <lineage>
        <taxon>Eukaryota</taxon>
        <taxon>Viridiplantae</taxon>
        <taxon>Streptophyta</taxon>
        <taxon>Embryophyta</taxon>
        <taxon>Tracheophyta</taxon>
        <taxon>Spermatophyta</taxon>
        <taxon>Magnoliopsida</taxon>
        <taxon>Ranunculales</taxon>
        <taxon>Menispermaceae</taxon>
        <taxon>Menispermoideae</taxon>
        <taxon>Cissampelideae</taxon>
        <taxon>Stephania</taxon>
    </lineage>
</organism>
<name>A0AAP0PUA5_9MAGN</name>
<dbReference type="SUPFAM" id="SSF56112">
    <property type="entry name" value="Protein kinase-like (PK-like)"/>
    <property type="match status" value="1"/>
</dbReference>
<dbReference type="InterPro" id="IPR011009">
    <property type="entry name" value="Kinase-like_dom_sf"/>
</dbReference>
<dbReference type="Gene3D" id="3.30.200.20">
    <property type="entry name" value="Phosphorylase Kinase, domain 1"/>
    <property type="match status" value="1"/>
</dbReference>
<dbReference type="AlphaFoldDB" id="A0AAP0PUA5"/>
<dbReference type="InterPro" id="IPR000719">
    <property type="entry name" value="Prot_kinase_dom"/>
</dbReference>
<dbReference type="PANTHER" id="PTHR48006:SF91">
    <property type="entry name" value="PROTEIN KINASE-LIKE"/>
    <property type="match status" value="1"/>
</dbReference>
<accession>A0AAP0PUA5</accession>
<feature type="domain" description="Protein kinase" evidence="1">
    <location>
        <begin position="153"/>
        <end position="216"/>
    </location>
</feature>
<dbReference type="PANTHER" id="PTHR48006">
    <property type="entry name" value="LEUCINE-RICH REPEAT-CONTAINING PROTEIN DDB_G0281931-RELATED"/>
    <property type="match status" value="1"/>
</dbReference>
<dbReference type="GO" id="GO:0005524">
    <property type="term" value="F:ATP binding"/>
    <property type="evidence" value="ECO:0007669"/>
    <property type="project" value="InterPro"/>
</dbReference>
<proteinExistence type="predicted"/>
<dbReference type="PROSITE" id="PS50011">
    <property type="entry name" value="PROTEIN_KINASE_DOM"/>
    <property type="match status" value="1"/>
</dbReference>
<dbReference type="EMBL" id="JBBNAE010000001">
    <property type="protein sequence ID" value="KAK9155110.1"/>
    <property type="molecule type" value="Genomic_DNA"/>
</dbReference>
<evidence type="ECO:0000313" key="2">
    <source>
        <dbReference type="EMBL" id="KAK9155110.1"/>
    </source>
</evidence>
<sequence>MRGSVMQWPFSNKVSALPQVMPFKAVQDERSKRTDSFVSPSFMSITSTDAFDANHKAFNAVIQKNFNLDKQMSSHYPITTYPGQQVDGHLGNLTHDVRAFSVPNHTISVAMSNPFFKNMGNNYGVTSTITWRSSSVRAIAYSLSDLQAATGNFAAGRLLAEGSIGRVYRAKYADGKVLAVKKIDSSHFQGRSLEEFVDIVSNISKLKHPNVDAAAC</sequence>
<protein>
    <recommendedName>
        <fullName evidence="1">Protein kinase domain-containing protein</fullName>
    </recommendedName>
</protein>